<evidence type="ECO:0000313" key="6">
    <source>
        <dbReference type="EMBL" id="CAB4794516.1"/>
    </source>
</evidence>
<comment type="similarity">
    <text evidence="1">Belongs to the sulfatase family.</text>
</comment>
<dbReference type="GO" id="GO:0016787">
    <property type="term" value="F:hydrolase activity"/>
    <property type="evidence" value="ECO:0007669"/>
    <property type="project" value="UniProtKB-KW"/>
</dbReference>
<dbReference type="EMBL" id="CAFAAM010000016">
    <property type="protein sequence ID" value="CAB4794516.1"/>
    <property type="molecule type" value="Genomic_DNA"/>
</dbReference>
<keyword evidence="4" id="KW-0106">Calcium</keyword>
<dbReference type="InterPro" id="IPR017850">
    <property type="entry name" value="Alkaline_phosphatase_core_sf"/>
</dbReference>
<evidence type="ECO:0000256" key="3">
    <source>
        <dbReference type="ARBA" id="ARBA00022801"/>
    </source>
</evidence>
<dbReference type="PANTHER" id="PTHR42693:SF43">
    <property type="entry name" value="BLL2667 PROTEIN"/>
    <property type="match status" value="1"/>
</dbReference>
<keyword evidence="2" id="KW-0479">Metal-binding</keyword>
<dbReference type="SUPFAM" id="SSF53649">
    <property type="entry name" value="Alkaline phosphatase-like"/>
    <property type="match status" value="1"/>
</dbReference>
<evidence type="ECO:0000256" key="2">
    <source>
        <dbReference type="ARBA" id="ARBA00022723"/>
    </source>
</evidence>
<name>A0A6J6XH36_9ZZZZ</name>
<dbReference type="Gene3D" id="3.40.720.10">
    <property type="entry name" value="Alkaline Phosphatase, subunit A"/>
    <property type="match status" value="1"/>
</dbReference>
<dbReference type="AlphaFoldDB" id="A0A6J6XH36"/>
<protein>
    <submittedName>
        <fullName evidence="6">Unannotated protein</fullName>
    </submittedName>
</protein>
<gene>
    <name evidence="6" type="ORF">UFOPK3010_00214</name>
</gene>
<sequence length="238" mass="26159">MLTYRDGESFSGVVGRTLNESVQAYPDVVLPPAGTPNVVFVVLDDVGYAQIGCFGSDIETPNFDRLASEGLRYRSFHTTAMCSPTRACLLTGRNQHTTGMGGIADNATGFPGFDGRINKDTGFISEVLRDNGFATMAVGKWHLAPREETDLAASRKRWPLGRGFERFYGFMGAEANQYAPDLVSDNHFVEQPYSAEDGYHLTEDLAGRAIEFINDLRNVTVDKPFFLYFAPGACHAPH</sequence>
<dbReference type="InterPro" id="IPR024607">
    <property type="entry name" value="Sulfatase_CS"/>
</dbReference>
<proteinExistence type="inferred from homology"/>
<accession>A0A6J6XH36</accession>
<evidence type="ECO:0000259" key="5">
    <source>
        <dbReference type="Pfam" id="PF00884"/>
    </source>
</evidence>
<dbReference type="InterPro" id="IPR000917">
    <property type="entry name" value="Sulfatase_N"/>
</dbReference>
<keyword evidence="3" id="KW-0378">Hydrolase</keyword>
<evidence type="ECO:0000256" key="1">
    <source>
        <dbReference type="ARBA" id="ARBA00008779"/>
    </source>
</evidence>
<evidence type="ECO:0000256" key="4">
    <source>
        <dbReference type="ARBA" id="ARBA00022837"/>
    </source>
</evidence>
<dbReference type="Pfam" id="PF00884">
    <property type="entry name" value="Sulfatase"/>
    <property type="match status" value="1"/>
</dbReference>
<dbReference type="GO" id="GO:0046872">
    <property type="term" value="F:metal ion binding"/>
    <property type="evidence" value="ECO:0007669"/>
    <property type="project" value="UniProtKB-KW"/>
</dbReference>
<feature type="domain" description="Sulfatase N-terminal" evidence="5">
    <location>
        <begin position="36"/>
        <end position="238"/>
    </location>
</feature>
<dbReference type="PROSITE" id="PS00523">
    <property type="entry name" value="SULFATASE_1"/>
    <property type="match status" value="1"/>
</dbReference>
<dbReference type="PANTHER" id="PTHR42693">
    <property type="entry name" value="ARYLSULFATASE FAMILY MEMBER"/>
    <property type="match status" value="1"/>
</dbReference>
<organism evidence="6">
    <name type="scientific">freshwater metagenome</name>
    <dbReference type="NCBI Taxonomy" id="449393"/>
    <lineage>
        <taxon>unclassified sequences</taxon>
        <taxon>metagenomes</taxon>
        <taxon>ecological metagenomes</taxon>
    </lineage>
</organism>
<dbReference type="InterPro" id="IPR050738">
    <property type="entry name" value="Sulfatase"/>
</dbReference>
<reference evidence="6" key="1">
    <citation type="submission" date="2020-05" db="EMBL/GenBank/DDBJ databases">
        <authorList>
            <person name="Chiriac C."/>
            <person name="Salcher M."/>
            <person name="Ghai R."/>
            <person name="Kavagutti S V."/>
        </authorList>
    </citation>
    <scope>NUCLEOTIDE SEQUENCE</scope>
</reference>